<dbReference type="EMBL" id="LZZI01000050">
    <property type="protein sequence ID" value="OOM60449.1"/>
    <property type="molecule type" value="Genomic_DNA"/>
</dbReference>
<evidence type="ECO:0000313" key="10">
    <source>
        <dbReference type="Proteomes" id="UP000190959"/>
    </source>
</evidence>
<dbReference type="Proteomes" id="UP000190959">
    <property type="component" value="Unassembled WGS sequence"/>
</dbReference>
<dbReference type="Proteomes" id="UP001193748">
    <property type="component" value="Unassembled WGS sequence"/>
</dbReference>
<dbReference type="Gene3D" id="1.10.10.10">
    <property type="entry name" value="Winged helix-like DNA-binding domain superfamily/Winged helix DNA-binding domain"/>
    <property type="match status" value="1"/>
</dbReference>
<dbReference type="Proteomes" id="UP001194098">
    <property type="component" value="Unassembled WGS sequence"/>
</dbReference>
<reference evidence="3" key="8">
    <citation type="submission" date="2020-11" db="EMBL/GenBank/DDBJ databases">
        <authorList>
            <person name="Thieme N."/>
            <person name="Liebl W."/>
            <person name="Zverlov V."/>
        </authorList>
    </citation>
    <scope>NUCLEOTIDE SEQUENCE</scope>
    <source>
        <strain evidence="3">NT08</strain>
    </source>
</reference>
<dbReference type="PROSITE" id="PS51197">
    <property type="entry name" value="HTH_RRF2_2"/>
    <property type="match status" value="1"/>
</dbReference>
<reference evidence="8 10" key="4">
    <citation type="submission" date="2017-02" db="EMBL/GenBank/DDBJ databases">
        <title>Genome sequence of Clostridium beijerinckii Br21.</title>
        <authorList>
            <person name="Fonseca B.C."/>
            <person name="Guazzaroni M.E."/>
            <person name="Riano-Pachon D.M."/>
            <person name="Reginatto V."/>
        </authorList>
    </citation>
    <scope>NUCLEOTIDE SEQUENCE [LARGE SCALE GENOMIC DNA]</scope>
    <source>
        <strain evidence="8 10">Br21</strain>
    </source>
</reference>
<dbReference type="EMBL" id="JABSXK010000001">
    <property type="protein sequence ID" value="NRV09065.1"/>
    <property type="molecule type" value="Genomic_DNA"/>
</dbReference>
<dbReference type="Proteomes" id="UP000190973">
    <property type="component" value="Unassembled WGS sequence"/>
</dbReference>
<gene>
    <name evidence="7" type="primary">cymR_3</name>
    <name evidence="4" type="ORF">B0H41_004288</name>
    <name evidence="6" type="ORF">BCD95_000289</name>
    <name evidence="8" type="ORF">CBEIBR21_26310</name>
    <name evidence="7" type="ORF">CLBCK_28510</name>
    <name evidence="5" type="ORF">DFH45_002028</name>
    <name evidence="2" type="ORF">HGI39_21100</name>
    <name evidence="3" type="ORF">IS491_05805</name>
    <name evidence="1" type="ORF">LF65_05730</name>
</gene>
<dbReference type="InterPro" id="IPR036390">
    <property type="entry name" value="WH_DNA-bd_sf"/>
</dbReference>
<dbReference type="InterPro" id="IPR036388">
    <property type="entry name" value="WH-like_DNA-bd_sf"/>
</dbReference>
<dbReference type="EMBL" id="JABTDW010000001">
    <property type="protein sequence ID" value="NSB12030.1"/>
    <property type="molecule type" value="Genomic_DNA"/>
</dbReference>
<evidence type="ECO:0000313" key="8">
    <source>
        <dbReference type="EMBL" id="OOP70472.1"/>
    </source>
</evidence>
<dbReference type="PROSITE" id="PS01332">
    <property type="entry name" value="HTH_RRF2_1"/>
    <property type="match status" value="1"/>
</dbReference>
<evidence type="ECO:0000313" key="2">
    <source>
        <dbReference type="EMBL" id="MBC2477153.1"/>
    </source>
</evidence>
<protein>
    <submittedName>
        <fullName evidence="1 7">Transcriptional regulator</fullName>
    </submittedName>
    <submittedName>
        <fullName evidence="4">Rrf2 family protein</fullName>
    </submittedName>
    <submittedName>
        <fullName evidence="2">Rrf2 family transcriptional regulator</fullName>
    </submittedName>
</protein>
<dbReference type="AlphaFoldDB" id="A0A0B5QIP0"/>
<evidence type="ECO:0000313" key="6">
    <source>
        <dbReference type="EMBL" id="NSB12030.1"/>
    </source>
</evidence>
<name>A0A0B5QIP0_CLOBE</name>
<reference evidence="6" key="7">
    <citation type="submission" date="2020-06" db="EMBL/GenBank/DDBJ databases">
        <title>Genomic insights into acetone-butanol-ethanol (ABE) fermentation by sequencing solventogenic clostridia strains.</title>
        <authorList>
            <person name="Brown S."/>
        </authorList>
    </citation>
    <scope>NUCLEOTIDE SEQUENCE</scope>
    <source>
        <strain evidence="6">DJ123</strain>
        <strain evidence="5">DJ126</strain>
    </source>
</reference>
<sequence>MNINQESDYAFRIILMLSKEGLDNKLDAKSLSEKGNIPLRFLLKLTRKLTQAGILKSYRGVNGGYAITREPKDITLKDVVEAIQGPIIVTRCVYDGKACSANKAGHCSIHKALYNIQNTMINELEKVNFDKLKNDPW</sequence>
<dbReference type="NCBIfam" id="TIGR00738">
    <property type="entry name" value="rrf2_super"/>
    <property type="match status" value="1"/>
</dbReference>
<reference evidence="2" key="9">
    <citation type="journal article" date="2022" name="Nat. Biotechnol.">
        <title>Carbon-negative production of acetone and isopropanol by gas fermentation at industrial pilot scale.</title>
        <authorList>
            <person name="Liew F.E."/>
            <person name="Nogle R."/>
            <person name="Abdalla T."/>
            <person name="Rasor B.J."/>
            <person name="Canter C."/>
            <person name="Jensen R.O."/>
            <person name="Wang L."/>
            <person name="Strutz J."/>
            <person name="Chirania P."/>
            <person name="De Tissera S."/>
            <person name="Mueller A.P."/>
            <person name="Ruan Z."/>
            <person name="Gao A."/>
            <person name="Tran L."/>
            <person name="Engle N.L."/>
            <person name="Bromley J.C."/>
            <person name="Daniell J."/>
            <person name="Conrado R."/>
            <person name="Tschaplinski T.J."/>
            <person name="Giannone R.J."/>
            <person name="Hettich R.L."/>
            <person name="Karim A.S."/>
            <person name="Simpson S.D."/>
            <person name="Brown S.D."/>
            <person name="Leang C."/>
            <person name="Jewett M.C."/>
            <person name="Kopke M."/>
        </authorList>
    </citation>
    <scope>NUCLEOTIDE SEQUENCE</scope>
    <source>
        <strain evidence="2">DJ015</strain>
        <strain evidence="4">DJ080</strain>
    </source>
</reference>
<dbReference type="OMA" id="LRMLMYC"/>
<organism evidence="1 9">
    <name type="scientific">Clostridium beijerinckii</name>
    <name type="common">Clostridium MP</name>
    <dbReference type="NCBI Taxonomy" id="1520"/>
    <lineage>
        <taxon>Bacteria</taxon>
        <taxon>Bacillati</taxon>
        <taxon>Bacillota</taxon>
        <taxon>Clostridia</taxon>
        <taxon>Eubacteriales</taxon>
        <taxon>Clostridiaceae</taxon>
        <taxon>Clostridium</taxon>
    </lineage>
</organism>
<proteinExistence type="predicted"/>
<evidence type="ECO:0000313" key="9">
    <source>
        <dbReference type="Proteomes" id="UP000031866"/>
    </source>
</evidence>
<evidence type="ECO:0000313" key="1">
    <source>
        <dbReference type="EMBL" id="AJH02235.1"/>
    </source>
</evidence>
<accession>A0A0B5QIP0</accession>
<dbReference type="GeneID" id="66348003"/>
<reference evidence="4" key="6">
    <citation type="submission" date="2020-05" db="EMBL/GenBank/DDBJ databases">
        <authorList>
            <person name="Brown S."/>
            <person name="Huntemann M."/>
            <person name="Clum A."/>
            <person name="Spunde A."/>
            <person name="Palaniappan K."/>
            <person name="Ritter S."/>
            <person name="Mikhailova N."/>
            <person name="Chen I.-M."/>
            <person name="Stamatis D."/>
            <person name="Reddy T."/>
            <person name="O'Malley R."/>
            <person name="Daum C."/>
            <person name="Shapiro N."/>
            <person name="Ivanova N."/>
            <person name="Kyrpides N."/>
            <person name="Woyke T."/>
        </authorList>
    </citation>
    <scope>NUCLEOTIDE SEQUENCE</scope>
    <source>
        <strain evidence="4">DJ080</strain>
    </source>
</reference>
<dbReference type="Proteomes" id="UP000822184">
    <property type="component" value="Unassembled WGS sequence"/>
</dbReference>
<dbReference type="EMBL" id="MWMH01000016">
    <property type="protein sequence ID" value="OOP70472.1"/>
    <property type="molecule type" value="Genomic_DNA"/>
</dbReference>
<dbReference type="Proteomes" id="UP000821656">
    <property type="component" value="Unassembled WGS sequence"/>
</dbReference>
<dbReference type="RefSeq" id="WP_012061202.1">
    <property type="nucleotide sequence ID" value="NZ_BKAK01000165.1"/>
</dbReference>
<dbReference type="InterPro" id="IPR000944">
    <property type="entry name" value="Tscrpt_reg_Rrf2"/>
</dbReference>
<dbReference type="PANTHER" id="PTHR33221">
    <property type="entry name" value="WINGED HELIX-TURN-HELIX TRANSCRIPTIONAL REGULATOR, RRF2 FAMILY"/>
    <property type="match status" value="1"/>
</dbReference>
<dbReference type="Proteomes" id="UP000031866">
    <property type="component" value="Chromosome"/>
</dbReference>
<dbReference type="EMBL" id="JABSWW010000001">
    <property type="protein sequence ID" value="NRT90609.1"/>
    <property type="molecule type" value="Genomic_DNA"/>
</dbReference>
<evidence type="ECO:0000313" key="7">
    <source>
        <dbReference type="EMBL" id="OOM60449.1"/>
    </source>
</evidence>
<dbReference type="OrthoDB" id="9808360at2"/>
<dbReference type="STRING" id="1520.LF65_05730"/>
<evidence type="ECO:0000313" key="3">
    <source>
        <dbReference type="EMBL" id="MBF7808186.1"/>
    </source>
</evidence>
<evidence type="ECO:0000313" key="5">
    <source>
        <dbReference type="EMBL" id="NRV09065.1"/>
    </source>
</evidence>
<reference evidence="1" key="2">
    <citation type="submission" date="2016-02" db="EMBL/GenBank/DDBJ databases">
        <title>Genome sequence of Clostridium beijerinckii strain 59B.</title>
        <authorList>
            <person name="Little G.T."/>
            <person name="Minton N.P."/>
        </authorList>
    </citation>
    <scope>NUCLEOTIDE SEQUENCE</scope>
    <source>
        <strain evidence="1">NCIMB 14988</strain>
    </source>
</reference>
<reference evidence="2" key="5">
    <citation type="submission" date="2020-04" db="EMBL/GenBank/DDBJ databases">
        <authorList>
            <person name="Brown S."/>
        </authorList>
    </citation>
    <scope>NUCLEOTIDE SEQUENCE</scope>
    <source>
        <strain evidence="2">DJ015</strain>
    </source>
</reference>
<dbReference type="SUPFAM" id="SSF46785">
    <property type="entry name" value="Winged helix' DNA-binding domain"/>
    <property type="match status" value="1"/>
</dbReference>
<dbReference type="EMBL" id="CP010086">
    <property type="protein sequence ID" value="AJH02235.1"/>
    <property type="molecule type" value="Genomic_DNA"/>
</dbReference>
<dbReference type="EMBL" id="JABAGV010000077">
    <property type="protein sequence ID" value="MBC2477153.1"/>
    <property type="molecule type" value="Genomic_DNA"/>
</dbReference>
<reference evidence="9" key="1">
    <citation type="submission" date="2014-12" db="EMBL/GenBank/DDBJ databases">
        <title>Genome sequence of Clostridium beijerinckii strain 59B.</title>
        <authorList>
            <person name="Little G.T."/>
            <person name="Minton N.P."/>
        </authorList>
    </citation>
    <scope>NUCLEOTIDE SEQUENCE [LARGE SCALE GENOMIC DNA]</scope>
    <source>
        <strain evidence="9">59B</strain>
    </source>
</reference>
<dbReference type="KEGG" id="cbei:LF65_05730"/>
<dbReference type="Pfam" id="PF02082">
    <property type="entry name" value="Rrf2"/>
    <property type="match status" value="1"/>
</dbReference>
<dbReference type="PANTHER" id="PTHR33221:SF2">
    <property type="entry name" value="TRANSCRIPTIONAL REGULATOR"/>
    <property type="match status" value="1"/>
</dbReference>
<reference evidence="7 11" key="3">
    <citation type="submission" date="2016-05" db="EMBL/GenBank/DDBJ databases">
        <title>Microbial solvent formation.</title>
        <authorList>
            <person name="Poehlein A."/>
            <person name="Montoya Solano J.D."/>
            <person name="Flitsch S."/>
            <person name="Krabben P."/>
            <person name="Duerre P."/>
            <person name="Daniel R."/>
        </authorList>
    </citation>
    <scope>NUCLEOTIDE SEQUENCE [LARGE SCALE GENOMIC DNA]</scope>
    <source>
        <strain evidence="7 11">DSM 53</strain>
    </source>
</reference>
<dbReference type="InterPro" id="IPR030489">
    <property type="entry name" value="TR_Rrf2-type_CS"/>
</dbReference>
<evidence type="ECO:0000313" key="4">
    <source>
        <dbReference type="EMBL" id="NRT90609.1"/>
    </source>
</evidence>
<dbReference type="Proteomes" id="UP000631418">
    <property type="component" value="Unassembled WGS sequence"/>
</dbReference>
<dbReference type="GO" id="GO:0003700">
    <property type="term" value="F:DNA-binding transcription factor activity"/>
    <property type="evidence" value="ECO:0007669"/>
    <property type="project" value="TreeGrafter"/>
</dbReference>
<evidence type="ECO:0000313" key="11">
    <source>
        <dbReference type="Proteomes" id="UP000190973"/>
    </source>
</evidence>
<dbReference type="GO" id="GO:0005829">
    <property type="term" value="C:cytosol"/>
    <property type="evidence" value="ECO:0007669"/>
    <property type="project" value="TreeGrafter"/>
</dbReference>
<dbReference type="EMBL" id="JADOEF010000001">
    <property type="protein sequence ID" value="MBF7808186.1"/>
    <property type="molecule type" value="Genomic_DNA"/>
</dbReference>